<evidence type="ECO:0000313" key="2">
    <source>
        <dbReference type="EMBL" id="KAK8886537.1"/>
    </source>
</evidence>
<evidence type="ECO:0008006" key="4">
    <source>
        <dbReference type="Google" id="ProtNLM"/>
    </source>
</evidence>
<comment type="caution">
    <text evidence="2">The sequence shown here is derived from an EMBL/GenBank/DDBJ whole genome shotgun (WGS) entry which is preliminary data.</text>
</comment>
<name>A0ABR2K5Y4_9EUKA</name>
<feature type="compositionally biased region" description="Polar residues" evidence="1">
    <location>
        <begin position="513"/>
        <end position="525"/>
    </location>
</feature>
<accession>A0ABR2K5Y4</accession>
<feature type="region of interest" description="Disordered" evidence="1">
    <location>
        <begin position="425"/>
        <end position="445"/>
    </location>
</feature>
<sequence length="1443" mass="165063">MEKNSFQKELVGFEANNDILHITSNNKFIITYDICNNLLAYEFQSSKQKKMDVSLPQSKITDIKLDLFDSLFIISFEDASLILLDAYNPNKIISKYNYYDSIDEKEKDKLIKSNQSCFFRNISFVDNNSFIVVLQKGPISHCREQIFKFAIAQSDESNYSIINYCDFIKFSTDKESRLIGNPLKIFEEHVHIIRISSILVFNQQNQKDDQKAFKLPKLVGISLKKQNKFLIASVNDFHFQIIQSFTADDSISSFAYHQGTNRINVAFTSYSFHMIFVKALTIPDEKNQKITIDDVCTIKLPVIICSNLRSLSFISPDLISIVFTSPGKLNTSIYSINEGKIIGILPPVLNTNLYLNSNLSVAATFTNDTVFLISKGSALSFSNKDMSELAVEGKFVPEKIDDYFDQTSLRSSSLIAHYNTLNVKKKEGDEQEKKKKKPDLLPVKSQKSSNLISFWNSFQNKDGDSNEKVLNSEKSKEKIKIEKEKNDLLNIIEKPPNKEDETARDTHLIEQAQSQLKSESANQNEAPIEEQKQEKEEVKDGNENVSNVEKSEENKNETSIEEQKEEVKDDININEENVVVVVEEEEEDQYEKDNDDDSNSKVSEEDQLQKFKAENKIVEGIEYLVSLYSQSASHNQGSNRVSEIKSHSFDFLNAYIQNELNKEDLDMPQLAAVVIDYCKQLNIVDEWLLSESVLSTFSQSGLKFRDFLYAVITKANASSRQIVTSPFFVHCVAQNCGAGFHEEAIEKFLLDLIPSILNDDSLRVSFIKEYLMYAKSVNSPSFAGDVYCCLLHDYSTALKCYEIANESTEKMSKIIVDHSSSPAVINWLFACLKGGDSGEVSFPRLSKFLTTNKNESESLQILKNVLEAGLLYSNLTVIINVLLSTFSMDQISSQNVLYAYIEKFMIGSFNQINVLSKVSLEYLLSQTFSDKEESHESLLLALLNAKDEQERPIEIFPSSVIYPLFLKCKLFGYRKAQEALVTNNKSRPNFCIQIFIDEILSFIENSPAESDTFEAELDKRRKELYDYIAWQYAQNEEGETKAMIEKVISKNIINLICIFSLPVGHQKQQPESTDQSYLQDLLCNIFTEDFTCHIFEQLGENDEIRTTFIHHLICSGIEKSEKLNELVAANIIGIVPFFLMNPLWRDDVKNFIIISSQRFQDNKIICDCLKSPKFLQICEIHFLFHCCCLLCILNNDTSDKCILYLQQLILSLNSKDFTYSQFSTNLTLIENPNDSIDDQDEDDEFRDSSFFDYESSLSHLITLIGKIKYNIDVVKLTAYKLFQNDLSNAWKAFMRLVDVFVNVIKKQSDDIGTYYFDDVIVLFHDICYIMSSNEKNNVDFCEIIRVTRESFACLCESLRNKVIKNVISNQIFSAQTIKTIEKNILERPSHQRSIIKQAKCARCNMPLFIDGIGVYMFGCGHGVHNLAYCRKNGFKCQICSSLH</sequence>
<feature type="region of interest" description="Disordered" evidence="1">
    <location>
        <begin position="513"/>
        <end position="607"/>
    </location>
</feature>
<proteinExistence type="predicted"/>
<feature type="compositionally biased region" description="Basic and acidic residues" evidence="1">
    <location>
        <begin position="598"/>
        <end position="607"/>
    </location>
</feature>
<feature type="compositionally biased region" description="Basic and acidic residues" evidence="1">
    <location>
        <begin position="549"/>
        <end position="571"/>
    </location>
</feature>
<reference evidence="2 3" key="1">
    <citation type="submission" date="2024-04" db="EMBL/GenBank/DDBJ databases">
        <title>Tritrichomonas musculus Genome.</title>
        <authorList>
            <person name="Alves-Ferreira E."/>
            <person name="Grigg M."/>
            <person name="Lorenzi H."/>
            <person name="Galac M."/>
        </authorList>
    </citation>
    <scope>NUCLEOTIDE SEQUENCE [LARGE SCALE GENOMIC DNA]</scope>
    <source>
        <strain evidence="2 3">EAF2021</strain>
    </source>
</reference>
<dbReference type="Proteomes" id="UP001470230">
    <property type="component" value="Unassembled WGS sequence"/>
</dbReference>
<gene>
    <name evidence="2" type="ORF">M9Y10_042001</name>
</gene>
<feature type="compositionally biased region" description="Basic and acidic residues" evidence="1">
    <location>
        <begin position="529"/>
        <end position="542"/>
    </location>
</feature>
<protein>
    <recommendedName>
        <fullName evidence="4">RING-type domain-containing protein</fullName>
    </recommendedName>
</protein>
<keyword evidence="3" id="KW-1185">Reference proteome</keyword>
<feature type="compositionally biased region" description="Acidic residues" evidence="1">
    <location>
        <begin position="582"/>
        <end position="597"/>
    </location>
</feature>
<dbReference type="EMBL" id="JAPFFF010000007">
    <property type="protein sequence ID" value="KAK8886537.1"/>
    <property type="molecule type" value="Genomic_DNA"/>
</dbReference>
<organism evidence="2 3">
    <name type="scientific">Tritrichomonas musculus</name>
    <dbReference type="NCBI Taxonomy" id="1915356"/>
    <lineage>
        <taxon>Eukaryota</taxon>
        <taxon>Metamonada</taxon>
        <taxon>Parabasalia</taxon>
        <taxon>Tritrichomonadida</taxon>
        <taxon>Tritrichomonadidae</taxon>
        <taxon>Tritrichomonas</taxon>
    </lineage>
</organism>
<evidence type="ECO:0000256" key="1">
    <source>
        <dbReference type="SAM" id="MobiDB-lite"/>
    </source>
</evidence>
<evidence type="ECO:0000313" key="3">
    <source>
        <dbReference type="Proteomes" id="UP001470230"/>
    </source>
</evidence>